<feature type="signal peptide" evidence="1">
    <location>
        <begin position="1"/>
        <end position="21"/>
    </location>
</feature>
<accession>A0ABW3SVS5</accession>
<dbReference type="InterPro" id="IPR009380">
    <property type="entry name" value="DUF1036"/>
</dbReference>
<proteinExistence type="predicted"/>
<keyword evidence="3" id="KW-1185">Reference proteome</keyword>
<dbReference type="SUPFAM" id="SSF82185">
    <property type="entry name" value="Histone H3 K4-specific methyltransferase SET7/9 N-terminal domain"/>
    <property type="match status" value="1"/>
</dbReference>
<evidence type="ECO:0000256" key="1">
    <source>
        <dbReference type="SAM" id="SignalP"/>
    </source>
</evidence>
<gene>
    <name evidence="2" type="ORF">ACFQ2O_20745</name>
</gene>
<name>A0ABW3SVS5_9BACT</name>
<evidence type="ECO:0000313" key="3">
    <source>
        <dbReference type="Proteomes" id="UP001597094"/>
    </source>
</evidence>
<sequence>MHKLLLTFLALSLLTIRPAAAQLKVFNPSDQAVSLAIGYYHEKGLFKGWHTQGWIHIAPHDSATLLPEGIAGGQFYYFGRLASCDQLFQGQYALHIQPTEAFTIANAATDSPVTLSKSLQKVGFVKVDVPEGKKQHTLLLPVLNCTQNGIRQGAWTLYLDRDKEEVQQEQDAAFIRKITYQNEIPSGLVRDYYAKTNVLQWDGKLVSERPDVRQGTCITYNEQGQKVEEAIYQDGKPVGKVRRWGADGKEIITKKTYRTVTVLEPQVGYLVSYYNPGNSRTLIPVTLPENTVRWYYEFTAYRNKADMEAVRSTFQLASELSMFIDQTGFLKLATAALTPPAGGDICNVYLIEDESQAKIFMQKQPNFKRVTDASRTSLTSAVVPVQYPGKQVYLGLHNPADVDGIYFAIEVVAVVEEEI</sequence>
<dbReference type="Proteomes" id="UP001597094">
    <property type="component" value="Unassembled WGS sequence"/>
</dbReference>
<reference evidence="3" key="1">
    <citation type="journal article" date="2019" name="Int. J. Syst. Evol. Microbiol.">
        <title>The Global Catalogue of Microorganisms (GCM) 10K type strain sequencing project: providing services to taxonomists for standard genome sequencing and annotation.</title>
        <authorList>
            <consortium name="The Broad Institute Genomics Platform"/>
            <consortium name="The Broad Institute Genome Sequencing Center for Infectious Disease"/>
            <person name="Wu L."/>
            <person name="Ma J."/>
        </authorList>
    </citation>
    <scope>NUCLEOTIDE SEQUENCE [LARGE SCALE GENOMIC DNA]</scope>
    <source>
        <strain evidence="3">JCM 31319</strain>
    </source>
</reference>
<dbReference type="Pfam" id="PF06282">
    <property type="entry name" value="DUF1036"/>
    <property type="match status" value="1"/>
</dbReference>
<dbReference type="EMBL" id="JBHTLD010000331">
    <property type="protein sequence ID" value="MFD1188648.1"/>
    <property type="molecule type" value="Genomic_DNA"/>
</dbReference>
<comment type="caution">
    <text evidence="2">The sequence shown here is derived from an EMBL/GenBank/DDBJ whole genome shotgun (WGS) entry which is preliminary data.</text>
</comment>
<keyword evidence="1" id="KW-0732">Signal</keyword>
<dbReference type="RefSeq" id="WP_377532625.1">
    <property type="nucleotide sequence ID" value="NZ_JBHTLD010000331.1"/>
</dbReference>
<protein>
    <submittedName>
        <fullName evidence="2">DUF1036 domain-containing protein</fullName>
    </submittedName>
</protein>
<organism evidence="2 3">
    <name type="scientific">Pontibacter rugosus</name>
    <dbReference type="NCBI Taxonomy" id="1745966"/>
    <lineage>
        <taxon>Bacteria</taxon>
        <taxon>Pseudomonadati</taxon>
        <taxon>Bacteroidota</taxon>
        <taxon>Cytophagia</taxon>
        <taxon>Cytophagales</taxon>
        <taxon>Hymenobacteraceae</taxon>
        <taxon>Pontibacter</taxon>
    </lineage>
</organism>
<evidence type="ECO:0000313" key="2">
    <source>
        <dbReference type="EMBL" id="MFD1188648.1"/>
    </source>
</evidence>
<feature type="chain" id="PRO_5047305205" evidence="1">
    <location>
        <begin position="22"/>
        <end position="419"/>
    </location>
</feature>
<dbReference type="Gene3D" id="2.20.110.10">
    <property type="entry name" value="Histone H3 K4-specific methyltransferase SET7/9 N-terminal domain"/>
    <property type="match status" value="1"/>
</dbReference>